<dbReference type="Pfam" id="PF00239">
    <property type="entry name" value="Resolvase"/>
    <property type="match status" value="1"/>
</dbReference>
<dbReference type="Proteomes" id="UP000740830">
    <property type="component" value="Unassembled WGS sequence"/>
</dbReference>
<keyword evidence="4" id="KW-1185">Reference proteome</keyword>
<comment type="caution">
    <text evidence="3">The sequence shown here is derived from an EMBL/GenBank/DDBJ whole genome shotgun (WGS) entry which is preliminary data.</text>
</comment>
<feature type="domain" description="Recombinase" evidence="2">
    <location>
        <begin position="174"/>
        <end position="287"/>
    </location>
</feature>
<feature type="domain" description="Resolvase/invertase-type recombinase catalytic" evidence="1">
    <location>
        <begin position="18"/>
        <end position="165"/>
    </location>
</feature>
<evidence type="ECO:0000313" key="4">
    <source>
        <dbReference type="Proteomes" id="UP000740830"/>
    </source>
</evidence>
<dbReference type="PANTHER" id="PTHR30461:SF23">
    <property type="entry name" value="DNA RECOMBINASE-RELATED"/>
    <property type="match status" value="1"/>
</dbReference>
<name>A0ABS6C6F8_9CLOT</name>
<dbReference type="PROSITE" id="PS51737">
    <property type="entry name" value="RECOMBINASE_DNA_BIND"/>
    <property type="match status" value="1"/>
</dbReference>
<reference evidence="3 4" key="1">
    <citation type="submission" date="2021-06" db="EMBL/GenBank/DDBJ databases">
        <title>Clostridia strains as spoilage organisms.</title>
        <authorList>
            <person name="Wambui J."/>
            <person name="Stephan R."/>
            <person name="Stevens M.J.A."/>
        </authorList>
    </citation>
    <scope>NUCLEOTIDE SEQUENCE [LARGE SCALE GENOMIC DNA]</scope>
    <source>
        <strain evidence="3 4">CM013</strain>
    </source>
</reference>
<dbReference type="CDD" id="cd00338">
    <property type="entry name" value="Ser_Recombinase"/>
    <property type="match status" value="1"/>
</dbReference>
<protein>
    <submittedName>
        <fullName evidence="3">Recombinase family protein</fullName>
    </submittedName>
</protein>
<proteinExistence type="predicted"/>
<sequence length="305" mass="34983">MEKKIHYIPAIPRRLEKEVAIYCRVSTNDMEQLNSLTNQISALTRMVSTVDQWRLIDVYIDIASAKSKSPRKDFVRMIDDCKKNKIDIVITKSLSRFGRDTIDTLEALKELGEANVRVIFEQEDLDTANTESALMISIVEGIAQAENESRSENIRWGIKERAAKGTSKLYDRKCYGYDHDEKGKLVINSEEAKVVEKIFEWYLNGKSILGILKELEIQGIKSPMGKDKWCKRTIDVVLSNEKYIGNVRLLDSVTGGVEYLVKENNPPIISANVFNRVKAEKKKRSNVIKNEEETIRKEKKYSSKK</sequence>
<dbReference type="InterPro" id="IPR011109">
    <property type="entry name" value="DNA_bind_recombinase_dom"/>
</dbReference>
<accession>A0ABS6C6F8</accession>
<evidence type="ECO:0000313" key="3">
    <source>
        <dbReference type="EMBL" id="MBU3221083.1"/>
    </source>
</evidence>
<dbReference type="InterPro" id="IPR006119">
    <property type="entry name" value="Resolv_N"/>
</dbReference>
<dbReference type="PROSITE" id="PS51736">
    <property type="entry name" value="RECOMBINASES_3"/>
    <property type="match status" value="1"/>
</dbReference>
<dbReference type="PANTHER" id="PTHR30461">
    <property type="entry name" value="DNA-INVERTASE FROM LAMBDOID PROPHAGE"/>
    <property type="match status" value="1"/>
</dbReference>
<dbReference type="InterPro" id="IPR050639">
    <property type="entry name" value="SSR_resolvase"/>
</dbReference>
<dbReference type="SMART" id="SM00857">
    <property type="entry name" value="Resolvase"/>
    <property type="match status" value="1"/>
</dbReference>
<evidence type="ECO:0000259" key="1">
    <source>
        <dbReference type="PROSITE" id="PS51736"/>
    </source>
</evidence>
<dbReference type="EMBL" id="JAHLDG010000033">
    <property type="protein sequence ID" value="MBU3221083.1"/>
    <property type="molecule type" value="Genomic_DNA"/>
</dbReference>
<gene>
    <name evidence="3" type="ORF">KPL27_13525</name>
</gene>
<evidence type="ECO:0000259" key="2">
    <source>
        <dbReference type="PROSITE" id="PS51737"/>
    </source>
</evidence>
<organism evidence="3 4">
    <name type="scientific">Clostridium algidicarnis</name>
    <dbReference type="NCBI Taxonomy" id="37659"/>
    <lineage>
        <taxon>Bacteria</taxon>
        <taxon>Bacillati</taxon>
        <taxon>Bacillota</taxon>
        <taxon>Clostridia</taxon>
        <taxon>Eubacteriales</taxon>
        <taxon>Clostridiaceae</taxon>
        <taxon>Clostridium</taxon>
    </lineage>
</organism>
<dbReference type="Pfam" id="PF07508">
    <property type="entry name" value="Recombinase"/>
    <property type="match status" value="1"/>
</dbReference>